<dbReference type="PANTHER" id="PTHR47153">
    <property type="entry name" value="LACTATE UTILIZATION PROTEIN B"/>
    <property type="match status" value="1"/>
</dbReference>
<dbReference type="GO" id="GO:0051539">
    <property type="term" value="F:4 iron, 4 sulfur cluster binding"/>
    <property type="evidence" value="ECO:0007669"/>
    <property type="project" value="UniProtKB-KW"/>
</dbReference>
<keyword evidence="2" id="KW-0004">4Fe-4S</keyword>
<dbReference type="Pfam" id="PF02589">
    <property type="entry name" value="LUD_dom"/>
    <property type="match status" value="1"/>
</dbReference>
<dbReference type="Gene3D" id="1.10.1060.10">
    <property type="entry name" value="Alpha-helical ferredoxin"/>
    <property type="match status" value="1"/>
</dbReference>
<evidence type="ECO:0000256" key="7">
    <source>
        <dbReference type="ARBA" id="ARBA00023014"/>
    </source>
</evidence>
<dbReference type="GO" id="GO:0046872">
    <property type="term" value="F:metal ion binding"/>
    <property type="evidence" value="ECO:0007669"/>
    <property type="project" value="UniProtKB-KW"/>
</dbReference>
<evidence type="ECO:0000256" key="5">
    <source>
        <dbReference type="ARBA" id="ARBA00022982"/>
    </source>
</evidence>
<dbReference type="Proteomes" id="UP000182248">
    <property type="component" value="Unassembled WGS sequence"/>
</dbReference>
<evidence type="ECO:0000256" key="1">
    <source>
        <dbReference type="ARBA" id="ARBA00022448"/>
    </source>
</evidence>
<proteinExistence type="predicted"/>
<evidence type="ECO:0000259" key="8">
    <source>
        <dbReference type="PROSITE" id="PS51379"/>
    </source>
</evidence>
<keyword evidence="5" id="KW-0249">Electron transport</keyword>
<dbReference type="InterPro" id="IPR017900">
    <property type="entry name" value="4Fe4S_Fe_S_CS"/>
</dbReference>
<evidence type="ECO:0000256" key="3">
    <source>
        <dbReference type="ARBA" id="ARBA00022723"/>
    </source>
</evidence>
<dbReference type="InterPro" id="IPR037171">
    <property type="entry name" value="NagB/RpiA_transferase-like"/>
</dbReference>
<keyword evidence="4" id="KW-0677">Repeat</keyword>
<protein>
    <submittedName>
        <fullName evidence="9">L-lactate dehydrogenase complex protein LldF</fullName>
    </submittedName>
</protein>
<sequence>MFNRRKNKLMKGTHANLSKGFITGSEKTDWHNNALWFLRAKRDMQRDTIPDWEKLRATAAAIKDHTLSRLPEYLQRFEENAIKNGIQVHWAWDDAELREITASILRENNAKSVVKSKSMLTEECGLNPYLEKEGFDVVDTDLGERIVQLRKEHPSHIVVPAIHLKKEEVSDTFHEKMNTEKGNSDPDYLASAAREALRKDFMRADAAITGVNFGVAESGTVVVCTNEGNADMGVHSKKTVIHCMGMEKLVPGYKELAVFTRLLARSATGQPVTVFTSHYRKPRPETTEHIIIVNNKRTDIFEDPEFRQAMRCIRCGACMNTCPVYRRSGGHSYHHTVPGPIGSVLAPFYGKEKNKDLPFASTLCGSCNNVCPVKIDLAGLLYRWRQKLTDETSPDLSKKIGMDIGSKILKSRTTYSLATRAFRWVPGSVLQSGLNPWNVTAKNGHKERIFPDVPGESFREWYKKNQE</sequence>
<accession>A0A1K1QDX8</accession>
<dbReference type="PROSITE" id="PS00198">
    <property type="entry name" value="4FE4S_FER_1"/>
    <property type="match status" value="1"/>
</dbReference>
<reference evidence="9 10" key="1">
    <citation type="submission" date="2016-11" db="EMBL/GenBank/DDBJ databases">
        <authorList>
            <person name="Jaros S."/>
            <person name="Januszkiewicz K."/>
            <person name="Wedrychowicz H."/>
        </authorList>
    </citation>
    <scope>NUCLEOTIDE SEQUENCE [LARGE SCALE GENOMIC DNA]</scope>
    <source>
        <strain evidence="9 10">CGMCC 1.12145</strain>
    </source>
</reference>
<dbReference type="InterPro" id="IPR024185">
    <property type="entry name" value="FTHF_cligase-like_sf"/>
</dbReference>
<dbReference type="SUPFAM" id="SSF46548">
    <property type="entry name" value="alpha-helical ferredoxin"/>
    <property type="match status" value="1"/>
</dbReference>
<keyword evidence="1" id="KW-0813">Transport</keyword>
<dbReference type="PROSITE" id="PS51379">
    <property type="entry name" value="4FE4S_FER_2"/>
    <property type="match status" value="1"/>
</dbReference>
<dbReference type="AlphaFoldDB" id="A0A1K1QDX8"/>
<dbReference type="EMBL" id="FPJE01000012">
    <property type="protein sequence ID" value="SFW57446.1"/>
    <property type="molecule type" value="Genomic_DNA"/>
</dbReference>
<evidence type="ECO:0000313" key="10">
    <source>
        <dbReference type="Proteomes" id="UP000182248"/>
    </source>
</evidence>
<keyword evidence="3" id="KW-0479">Metal-binding</keyword>
<dbReference type="SUPFAM" id="SSF100950">
    <property type="entry name" value="NagB/RpiA/CoA transferase-like"/>
    <property type="match status" value="1"/>
</dbReference>
<keyword evidence="7" id="KW-0411">Iron-sulfur</keyword>
<organism evidence="9 10">
    <name type="scientific">Sinomicrobium oceani</name>
    <dbReference type="NCBI Taxonomy" id="1150368"/>
    <lineage>
        <taxon>Bacteria</taxon>
        <taxon>Pseudomonadati</taxon>
        <taxon>Bacteroidota</taxon>
        <taxon>Flavobacteriia</taxon>
        <taxon>Flavobacteriales</taxon>
        <taxon>Flavobacteriaceae</taxon>
        <taxon>Sinomicrobium</taxon>
    </lineage>
</organism>
<keyword evidence="10" id="KW-1185">Reference proteome</keyword>
<feature type="domain" description="4Fe-4S ferredoxin-type" evidence="8">
    <location>
        <begin position="302"/>
        <end position="332"/>
    </location>
</feature>
<dbReference type="InterPro" id="IPR017896">
    <property type="entry name" value="4Fe4S_Fe-S-bd"/>
</dbReference>
<evidence type="ECO:0000256" key="6">
    <source>
        <dbReference type="ARBA" id="ARBA00023004"/>
    </source>
</evidence>
<dbReference type="PANTHER" id="PTHR47153:SF2">
    <property type="entry name" value="LACTATE UTILIZATION PROTEIN B"/>
    <property type="match status" value="1"/>
</dbReference>
<evidence type="ECO:0000256" key="4">
    <source>
        <dbReference type="ARBA" id="ARBA00022737"/>
    </source>
</evidence>
<keyword evidence="6" id="KW-0408">Iron</keyword>
<evidence type="ECO:0000313" key="9">
    <source>
        <dbReference type="EMBL" id="SFW57446.1"/>
    </source>
</evidence>
<dbReference type="Gene3D" id="3.40.50.10420">
    <property type="entry name" value="NagB/RpiA/CoA transferase-like"/>
    <property type="match status" value="1"/>
</dbReference>
<dbReference type="InterPro" id="IPR004452">
    <property type="entry name" value="LutB/LldF"/>
</dbReference>
<dbReference type="Pfam" id="PF13183">
    <property type="entry name" value="Fer4_8"/>
    <property type="match status" value="1"/>
</dbReference>
<dbReference type="STRING" id="1150368.SAMN02927921_02448"/>
<dbReference type="InterPro" id="IPR003741">
    <property type="entry name" value="LUD_dom"/>
</dbReference>
<name>A0A1K1QDX8_9FLAO</name>
<dbReference type="GO" id="GO:0006089">
    <property type="term" value="P:lactate metabolic process"/>
    <property type="evidence" value="ECO:0007669"/>
    <property type="project" value="InterPro"/>
</dbReference>
<evidence type="ECO:0000256" key="2">
    <source>
        <dbReference type="ARBA" id="ARBA00022485"/>
    </source>
</evidence>
<gene>
    <name evidence="9" type="ORF">SAMN02927921_02448</name>
</gene>
<dbReference type="InterPro" id="IPR009051">
    <property type="entry name" value="Helical_ferredxn"/>
</dbReference>